<keyword evidence="3" id="KW-1185">Reference proteome</keyword>
<feature type="chain" id="PRO_5034688163" evidence="1">
    <location>
        <begin position="23"/>
        <end position="163"/>
    </location>
</feature>
<gene>
    <name evidence="2" type="ORF">MVEN_00181300</name>
</gene>
<feature type="signal peptide" evidence="1">
    <location>
        <begin position="1"/>
        <end position="22"/>
    </location>
</feature>
<dbReference type="OrthoDB" id="2828670at2759"/>
<name>A0A8H6Z072_9AGAR</name>
<comment type="caution">
    <text evidence="2">The sequence shown here is derived from an EMBL/GenBank/DDBJ whole genome shotgun (WGS) entry which is preliminary data.</text>
</comment>
<dbReference type="EMBL" id="JACAZI010000002">
    <property type="protein sequence ID" value="KAF7368579.1"/>
    <property type="molecule type" value="Genomic_DNA"/>
</dbReference>
<organism evidence="2 3">
    <name type="scientific">Mycena venus</name>
    <dbReference type="NCBI Taxonomy" id="2733690"/>
    <lineage>
        <taxon>Eukaryota</taxon>
        <taxon>Fungi</taxon>
        <taxon>Dikarya</taxon>
        <taxon>Basidiomycota</taxon>
        <taxon>Agaricomycotina</taxon>
        <taxon>Agaricomycetes</taxon>
        <taxon>Agaricomycetidae</taxon>
        <taxon>Agaricales</taxon>
        <taxon>Marasmiineae</taxon>
        <taxon>Mycenaceae</taxon>
        <taxon>Mycena</taxon>
    </lineage>
</organism>
<dbReference type="AlphaFoldDB" id="A0A8H6Z072"/>
<evidence type="ECO:0000256" key="1">
    <source>
        <dbReference type="SAM" id="SignalP"/>
    </source>
</evidence>
<sequence>MTVSRVFFPIASVIAAALVVRAGPTNTSSIELREPGHVYCGTTSDASLGDCHTMFDQWDGLFETASKCSFLNSAWGSVIRPAWNVACSGNCCVYVAGYGSGGEIDKNKIKGQAQGLLGCADKSSGRINGMQQFSDFTGVCISDRNGCSDCFDDSDYHPIGVSS</sequence>
<reference evidence="2" key="1">
    <citation type="submission" date="2020-05" db="EMBL/GenBank/DDBJ databases">
        <title>Mycena genomes resolve the evolution of fungal bioluminescence.</title>
        <authorList>
            <person name="Tsai I.J."/>
        </authorList>
    </citation>
    <scope>NUCLEOTIDE SEQUENCE</scope>
    <source>
        <strain evidence="2">CCC161011</strain>
    </source>
</reference>
<accession>A0A8H6Z072</accession>
<proteinExistence type="predicted"/>
<protein>
    <submittedName>
        <fullName evidence="2">Uncharacterized protein</fullName>
    </submittedName>
</protein>
<evidence type="ECO:0000313" key="3">
    <source>
        <dbReference type="Proteomes" id="UP000620124"/>
    </source>
</evidence>
<evidence type="ECO:0000313" key="2">
    <source>
        <dbReference type="EMBL" id="KAF7368579.1"/>
    </source>
</evidence>
<keyword evidence="1" id="KW-0732">Signal</keyword>
<dbReference type="Proteomes" id="UP000620124">
    <property type="component" value="Unassembled WGS sequence"/>
</dbReference>